<keyword evidence="4" id="KW-0521">NADP</keyword>
<dbReference type="PANTHER" id="PTHR46091">
    <property type="entry name" value="BLR7054 PROTEIN"/>
    <property type="match status" value="1"/>
</dbReference>
<dbReference type="InterPro" id="IPR036188">
    <property type="entry name" value="FAD/NAD-bd_sf"/>
</dbReference>
<keyword evidence="6" id="KW-1133">Transmembrane helix</keyword>
<dbReference type="InterPro" id="IPR052206">
    <property type="entry name" value="Retinol_saturase"/>
</dbReference>
<sequence>MKYDIIIIGGGLGGLVCGCILSRAGKRLLVLEKGKHTGGCIQSYRRGGMEFDTGFHYVGGLEEGQLLRRVFDYLGLMKLPWKRMDEVVDRVMIGKRTFALAQGYDRFAQMLADEFPAKRDALYQYADLLKRTEEMQLNALNPHSSDMDFHTWMLETNAYRYLQEKFDDSLLVDVLSGASLKMELRKDTLPLFTFAHGYCGYVGSSWRIAGSGSLIAEALAEQIRSQGGEVICNAEVDELLEKEGQLTGVRCKDGRIYEGIQFICATHPAEMCRMLKQGGLLKNVYRHRICRQENTNGMFTVSLCLKPHALPYANWNYYVYRHPDIWTYPSDGEIDRVLAASHVPDDGGEYVRQIDLLAPMDWSLCRPWIFTQVGKRGPEYEAMKLRMADACMTLAESCIPGLRRAVVQCYTSTPLTYRDYVHTPDGSAYGMRKDFNSPFGGMLPVRTPIPDLFLTGQSLMVHGVQGVTMTALFTCAEIIGRDWIWKQVIQK</sequence>
<feature type="transmembrane region" description="Helical" evidence="6">
    <location>
        <begin position="6"/>
        <end position="25"/>
    </location>
</feature>
<gene>
    <name evidence="8" type="ORF">H9625_09595</name>
</gene>
<keyword evidence="6" id="KW-0812">Transmembrane</keyword>
<dbReference type="Pfam" id="PF01593">
    <property type="entry name" value="Amino_oxidase"/>
    <property type="match status" value="1"/>
</dbReference>
<dbReference type="EMBL" id="JACSPP010000026">
    <property type="protein sequence ID" value="MBD8040682.1"/>
    <property type="molecule type" value="Genomic_DNA"/>
</dbReference>
<name>A0ABR8Y926_9BACT</name>
<dbReference type="PROSITE" id="PS51257">
    <property type="entry name" value="PROKAR_LIPOPROTEIN"/>
    <property type="match status" value="1"/>
</dbReference>
<protein>
    <submittedName>
        <fullName evidence="8">NAD(P)/FAD-dependent oxidoreductase</fullName>
    </submittedName>
</protein>
<keyword evidence="5" id="KW-0520">NAD</keyword>
<keyword evidence="3" id="KW-0274">FAD</keyword>
<organism evidence="8 9">
    <name type="scientific">Phocaeicola intestinalis</name>
    <dbReference type="NCBI Taxonomy" id="2762212"/>
    <lineage>
        <taxon>Bacteria</taxon>
        <taxon>Pseudomonadati</taxon>
        <taxon>Bacteroidota</taxon>
        <taxon>Bacteroidia</taxon>
        <taxon>Bacteroidales</taxon>
        <taxon>Bacteroidaceae</taxon>
        <taxon>Phocaeicola</taxon>
    </lineage>
</organism>
<evidence type="ECO:0000256" key="3">
    <source>
        <dbReference type="ARBA" id="ARBA00022827"/>
    </source>
</evidence>
<dbReference type="InterPro" id="IPR002937">
    <property type="entry name" value="Amino_oxidase"/>
</dbReference>
<evidence type="ECO:0000256" key="6">
    <source>
        <dbReference type="SAM" id="Phobius"/>
    </source>
</evidence>
<keyword evidence="2" id="KW-0732">Signal</keyword>
<dbReference type="PANTHER" id="PTHR46091:SF3">
    <property type="entry name" value="AMINE OXIDASE DOMAIN-CONTAINING PROTEIN"/>
    <property type="match status" value="1"/>
</dbReference>
<proteinExistence type="predicted"/>
<comment type="caution">
    <text evidence="8">The sequence shown here is derived from an EMBL/GenBank/DDBJ whole genome shotgun (WGS) entry which is preliminary data.</text>
</comment>
<dbReference type="Proteomes" id="UP000620874">
    <property type="component" value="Unassembled WGS sequence"/>
</dbReference>
<reference evidence="8 9" key="1">
    <citation type="submission" date="2020-08" db="EMBL/GenBank/DDBJ databases">
        <title>A Genomic Blueprint of the Chicken Gut Microbiome.</title>
        <authorList>
            <person name="Gilroy R."/>
            <person name="Ravi A."/>
            <person name="Getino M."/>
            <person name="Pursley I."/>
            <person name="Horton D.L."/>
            <person name="Alikhan N.-F."/>
            <person name="Baker D."/>
            <person name="Gharbi K."/>
            <person name="Hall N."/>
            <person name="Watson M."/>
            <person name="Adriaenssens E.M."/>
            <person name="Foster-Nyarko E."/>
            <person name="Jarju S."/>
            <person name="Secka A."/>
            <person name="Antonio M."/>
            <person name="Oren A."/>
            <person name="Chaudhuri R."/>
            <person name="La Ragione R.M."/>
            <person name="Hildebrand F."/>
            <person name="Pallen M.J."/>
        </authorList>
    </citation>
    <scope>NUCLEOTIDE SEQUENCE [LARGE SCALE GENOMIC DNA]</scope>
    <source>
        <strain evidence="8 9">Sa1CVN1</strain>
    </source>
</reference>
<keyword evidence="1" id="KW-0285">Flavoprotein</keyword>
<dbReference type="SUPFAM" id="SSF51905">
    <property type="entry name" value="FAD/NAD(P)-binding domain"/>
    <property type="match status" value="1"/>
</dbReference>
<dbReference type="Gene3D" id="3.50.50.60">
    <property type="entry name" value="FAD/NAD(P)-binding domain"/>
    <property type="match status" value="2"/>
</dbReference>
<feature type="domain" description="Amine oxidase" evidence="7">
    <location>
        <begin position="12"/>
        <end position="282"/>
    </location>
</feature>
<evidence type="ECO:0000256" key="1">
    <source>
        <dbReference type="ARBA" id="ARBA00022630"/>
    </source>
</evidence>
<keyword evidence="6" id="KW-0472">Membrane</keyword>
<evidence type="ECO:0000259" key="7">
    <source>
        <dbReference type="Pfam" id="PF01593"/>
    </source>
</evidence>
<evidence type="ECO:0000313" key="9">
    <source>
        <dbReference type="Proteomes" id="UP000620874"/>
    </source>
</evidence>
<evidence type="ECO:0000256" key="4">
    <source>
        <dbReference type="ARBA" id="ARBA00022857"/>
    </source>
</evidence>
<keyword evidence="9" id="KW-1185">Reference proteome</keyword>
<accession>A0ABR8Y926</accession>
<evidence type="ECO:0000256" key="2">
    <source>
        <dbReference type="ARBA" id="ARBA00022729"/>
    </source>
</evidence>
<evidence type="ECO:0000256" key="5">
    <source>
        <dbReference type="ARBA" id="ARBA00023027"/>
    </source>
</evidence>
<evidence type="ECO:0000313" key="8">
    <source>
        <dbReference type="EMBL" id="MBD8040682.1"/>
    </source>
</evidence>
<dbReference type="RefSeq" id="WP_087207439.1">
    <property type="nucleotide sequence ID" value="NZ_JACSPP010000026.1"/>
</dbReference>